<dbReference type="Pfam" id="PF01944">
    <property type="entry name" value="SpoIIM"/>
    <property type="match status" value="1"/>
</dbReference>
<evidence type="ECO:0000313" key="3">
    <source>
        <dbReference type="Proteomes" id="UP000467240"/>
    </source>
</evidence>
<feature type="transmembrane region" description="Helical" evidence="1">
    <location>
        <begin position="256"/>
        <end position="278"/>
    </location>
</feature>
<dbReference type="AlphaFoldDB" id="A0A7J5BYY5"/>
<evidence type="ECO:0000256" key="1">
    <source>
        <dbReference type="SAM" id="Phobius"/>
    </source>
</evidence>
<accession>A0A7J5BYY5</accession>
<dbReference type="RefSeq" id="WP_158040052.1">
    <property type="nucleotide sequence ID" value="NZ_JACCFV010000001.1"/>
</dbReference>
<reference evidence="2 3" key="1">
    <citation type="submission" date="2019-09" db="EMBL/GenBank/DDBJ databases">
        <title>Phylogeny of genus Pseudoclavibacter and closely related genus.</title>
        <authorList>
            <person name="Li Y."/>
        </authorList>
    </citation>
    <scope>NUCLEOTIDE SEQUENCE [LARGE SCALE GENOMIC DNA]</scope>
    <source>
        <strain evidence="2 3">DSM 23821</strain>
    </source>
</reference>
<organism evidence="2 3">
    <name type="scientific">Pseudoclavibacter chungangensis</name>
    <dbReference type="NCBI Taxonomy" id="587635"/>
    <lineage>
        <taxon>Bacteria</taxon>
        <taxon>Bacillati</taxon>
        <taxon>Actinomycetota</taxon>
        <taxon>Actinomycetes</taxon>
        <taxon>Micrococcales</taxon>
        <taxon>Microbacteriaceae</taxon>
        <taxon>Pseudoclavibacter</taxon>
    </lineage>
</organism>
<proteinExistence type="predicted"/>
<dbReference type="PANTHER" id="PTHR35337:SF1">
    <property type="entry name" value="SLR1478 PROTEIN"/>
    <property type="match status" value="1"/>
</dbReference>
<keyword evidence="1" id="KW-0812">Transmembrane</keyword>
<keyword evidence="1" id="KW-0472">Membrane</keyword>
<feature type="transmembrane region" description="Helical" evidence="1">
    <location>
        <begin position="100"/>
        <end position="120"/>
    </location>
</feature>
<dbReference type="Proteomes" id="UP000467240">
    <property type="component" value="Unassembled WGS sequence"/>
</dbReference>
<name>A0A7J5BYY5_9MICO</name>
<keyword evidence="3" id="KW-1185">Reference proteome</keyword>
<comment type="caution">
    <text evidence="2">The sequence shown here is derived from an EMBL/GenBank/DDBJ whole genome shotgun (WGS) entry which is preliminary data.</text>
</comment>
<feature type="transmembrane region" description="Helical" evidence="1">
    <location>
        <begin position="165"/>
        <end position="185"/>
    </location>
</feature>
<dbReference type="EMBL" id="WBJZ01000006">
    <property type="protein sequence ID" value="KAB1659552.1"/>
    <property type="molecule type" value="Genomic_DNA"/>
</dbReference>
<feature type="transmembrane region" description="Helical" evidence="1">
    <location>
        <begin position="217"/>
        <end position="235"/>
    </location>
</feature>
<dbReference type="OrthoDB" id="5243448at2"/>
<gene>
    <name evidence="2" type="ORF">F8O01_06095</name>
</gene>
<sequence length="331" mass="36572">MDLDAFAAARWPEWKRLSELARSRSLSGAESDELVTRYQAGATDLSDLRTTFGETNETDRLSVDLSAARRRLTGTGANTLAVMLRFFGRQLPASLYRIRWWTLGAAGFTIVVAVLTYAWVLQTPGLLAQMGTEAQLQQYAEDDFVNYYSEFSETSFGARVFTNNAWIAAQCIAFGVSGLWVPMVLLQNAVGLGQAAAVLAAFDHLDTFFLWIAPHGLLELTMIFVAAAAGFRIFWAWVVPGARTRLQALAEEGRRLFVVAIGTTIFLFVSGFIEGFVTRQDWPWAVKIGIGVIAFGLFCAYAYWLGRRAWLAGETGDLVRFEAGSTRIAVD</sequence>
<feature type="transmembrane region" description="Helical" evidence="1">
    <location>
        <begin position="284"/>
        <end position="304"/>
    </location>
</feature>
<keyword evidence="1" id="KW-1133">Transmembrane helix</keyword>
<dbReference type="PANTHER" id="PTHR35337">
    <property type="entry name" value="SLR1478 PROTEIN"/>
    <property type="match status" value="1"/>
</dbReference>
<protein>
    <submittedName>
        <fullName evidence="2">Stage II sporulation protein M</fullName>
    </submittedName>
</protein>
<dbReference type="InterPro" id="IPR002798">
    <property type="entry name" value="SpoIIM-like"/>
</dbReference>
<evidence type="ECO:0000313" key="2">
    <source>
        <dbReference type="EMBL" id="KAB1659552.1"/>
    </source>
</evidence>